<feature type="coiled-coil region" evidence="1">
    <location>
        <begin position="529"/>
        <end position="556"/>
    </location>
</feature>
<evidence type="ECO:0000313" key="4">
    <source>
        <dbReference type="Proteomes" id="UP000198615"/>
    </source>
</evidence>
<protein>
    <submittedName>
        <fullName evidence="3">Tape measure domain-containing protein</fullName>
    </submittedName>
</protein>
<gene>
    <name evidence="3" type="ORF">SAMN05660686_00496</name>
</gene>
<keyword evidence="4" id="KW-1185">Reference proteome</keyword>
<comment type="caution">
    <text evidence="3">The sequence shown here is derived from an EMBL/GenBank/DDBJ whole genome shotgun (WGS) entry which is preliminary data.</text>
</comment>
<evidence type="ECO:0000313" key="3">
    <source>
        <dbReference type="EMBL" id="SDF15680.1"/>
    </source>
</evidence>
<evidence type="ECO:0000256" key="1">
    <source>
        <dbReference type="SAM" id="Coils"/>
    </source>
</evidence>
<dbReference type="NCBIfam" id="TIGR02675">
    <property type="entry name" value="tape_meas_nterm"/>
    <property type="match status" value="1"/>
</dbReference>
<feature type="coiled-coil region" evidence="1">
    <location>
        <begin position="8"/>
        <end position="35"/>
    </location>
</feature>
<reference evidence="3 4" key="1">
    <citation type="submission" date="2016-10" db="EMBL/GenBank/DDBJ databases">
        <authorList>
            <person name="Varghese N."/>
            <person name="Submissions S."/>
        </authorList>
    </citation>
    <scope>NUCLEOTIDE SEQUENCE [LARGE SCALE GENOMIC DNA]</scope>
    <source>
        <strain evidence="3 4">DSM 18839</strain>
    </source>
</reference>
<feature type="domain" description="Tape measure protein N-terminal" evidence="2">
    <location>
        <begin position="72"/>
        <end position="265"/>
    </location>
</feature>
<dbReference type="Proteomes" id="UP000198615">
    <property type="component" value="Unassembled WGS sequence"/>
</dbReference>
<accession>A0A8G2EU53</accession>
<keyword evidence="1" id="KW-0175">Coiled coil</keyword>
<dbReference type="Pfam" id="PF20155">
    <property type="entry name" value="TMP_3"/>
    <property type="match status" value="1"/>
</dbReference>
<dbReference type="OrthoDB" id="7295660at2"/>
<organism evidence="3 4">
    <name type="scientific">Thalassobaculum litoreum DSM 18839</name>
    <dbReference type="NCBI Taxonomy" id="1123362"/>
    <lineage>
        <taxon>Bacteria</taxon>
        <taxon>Pseudomonadati</taxon>
        <taxon>Pseudomonadota</taxon>
        <taxon>Alphaproteobacteria</taxon>
        <taxon>Rhodospirillales</taxon>
        <taxon>Thalassobaculaceae</taxon>
        <taxon>Thalassobaculum</taxon>
    </lineage>
</organism>
<dbReference type="EMBL" id="FNBW01000001">
    <property type="protein sequence ID" value="SDF15680.1"/>
    <property type="molecule type" value="Genomic_DNA"/>
</dbReference>
<dbReference type="RefSeq" id="WP_093147870.1">
    <property type="nucleotide sequence ID" value="NZ_FNBW01000001.1"/>
</dbReference>
<proteinExistence type="predicted"/>
<name>A0A8G2EU53_9PROT</name>
<dbReference type="InterPro" id="IPR013491">
    <property type="entry name" value="Tape_meas_N"/>
</dbReference>
<evidence type="ECO:0000259" key="2">
    <source>
        <dbReference type="Pfam" id="PF20155"/>
    </source>
</evidence>
<dbReference type="AlphaFoldDB" id="A0A8G2EU53"/>
<sequence>MVTTEQLLVRLDATSEQLRRELRKADGTIADFDRKTSRHMKSVDDAMARVNKAGSLLTRGLAGVGVALSVREIGRYADAWRQVQNSLTVATGSTEQAAKVTNQLLAIAQRTRTDLSANAQLYARLSVAAKELGADQQQLLEFTEGVGKALAVSGGSAATASGALLQLSQAIGGGIVRAEEFNSILEGAPRIAQAVADGLDKAGGSVSRLRTLVNDGSVSSEAFFNAFLTQLPNIDAQFQQTESTIGQAFTVLENGFVSFIGRADEVSGASSVMADAVIGLGNAFDWMGERLQANFGPASMQSMEILEERATALRQTIATLEQTNPDDWFGTLSGARADLAEVEAAIERIRTGAIAPTSGDGTVADRILPTTAAKRITDNLNDIQQQLFAASGAMEAFGMGGRDALTAFEERADLLDRAEGMADAFNKANAKAIESGQVMARTGQTYLPILEDLTGLEERRADALKIDEIVADLGAQERFARTRLELGEDEARIQQTINKYRAEGLEITDDLEAQIRGSIAETERLNTAWEQNSQRVKDAERAMAEMEAEVADARDFPDHLAAEFAAEVMEVFKCQS</sequence>